<name>A0A5S5CXY9_9ACTN</name>
<dbReference type="AlphaFoldDB" id="A0A5S5CXY9"/>
<protein>
    <recommendedName>
        <fullName evidence="3">Phage-related protein</fullName>
    </recommendedName>
</protein>
<evidence type="ECO:0008006" key="3">
    <source>
        <dbReference type="Google" id="ProtNLM"/>
    </source>
</evidence>
<dbReference type="RefSeq" id="WP_166532569.1">
    <property type="nucleotide sequence ID" value="NZ_VNHW01000004.1"/>
</dbReference>
<organism evidence="1 2">
    <name type="scientific">Blastococcus xanthinilyticus</name>
    <dbReference type="NCBI Taxonomy" id="1564164"/>
    <lineage>
        <taxon>Bacteria</taxon>
        <taxon>Bacillati</taxon>
        <taxon>Actinomycetota</taxon>
        <taxon>Actinomycetes</taxon>
        <taxon>Geodermatophilales</taxon>
        <taxon>Geodermatophilaceae</taxon>
        <taxon>Blastococcus</taxon>
    </lineage>
</organism>
<comment type="caution">
    <text evidence="1">The sequence shown here is derived from an EMBL/GenBank/DDBJ whole genome shotgun (WGS) entry which is preliminary data.</text>
</comment>
<gene>
    <name evidence="1" type="ORF">BD833_104139</name>
</gene>
<accession>A0A5S5CXY9</accession>
<evidence type="ECO:0000313" key="1">
    <source>
        <dbReference type="EMBL" id="TYP88435.1"/>
    </source>
</evidence>
<dbReference type="Proteomes" id="UP000322499">
    <property type="component" value="Unassembled WGS sequence"/>
</dbReference>
<dbReference type="EMBL" id="VNHW01000004">
    <property type="protein sequence ID" value="TYP88435.1"/>
    <property type="molecule type" value="Genomic_DNA"/>
</dbReference>
<proteinExistence type="predicted"/>
<evidence type="ECO:0000313" key="2">
    <source>
        <dbReference type="Proteomes" id="UP000322499"/>
    </source>
</evidence>
<keyword evidence="2" id="KW-1185">Reference proteome</keyword>
<sequence>MTAPGGRIEILVEPDLRAFPRRMAAEMRSAGESGAAALTVGTKKGLADAADVTAAAGRAAGRAYADGLVRDSAGRLRNARGQFASAMEIAAAGLDPVAEGAGRRTGGRLAQGINQSLTRNSPLIVAGVSAALAAGAPAVTVAAGTLMGGIGAVAAAQTLEVREAWSQLGTDIRDGAVADAAVLVPVYTRMADRMGAAVDGLRPQLRTAFAESAPLVEDLTDGVIALAMNAMPGLVRSVSDAEPVFEGLQSFLGSVGLGVTGFLDSISEHSPAAGEAFAALGRVLENMLPALGEILGQGAELAADVLPALADATGVAVDVLKTLGPLLPAVATGLLALKAARGAAATLDTLAVKLGDYAAKSGAAAGLAGNLSRGLGSVASAAGPAALGIGFAAAGLVAWVEAGQAAEEANRALGRAFRAGGDQAEAAGTYVQRFHERTGGLLVDLPGWVQNMGAFGYTIGDLIPTVEGATDSYDQWYQSLDAGARAQEDVTVATDALRRAVDEFGPTSNEAEGAARTLEAAQRSLAAAEGEVERAIHGVTQAMIAQSEQQLAAANSDLAYRMSVDATEGAVAGLAAAVREHGAASEEAADAALQVEQAMLRQAEAFGQAAADALPANTSEMQRNAAAQASTLAELLRLRDTMGDSFPASLHTTIAALQQSTDAGAVASAQFRQLGAEVIGVPNSKYVDVRSPAPEQIAQFERLGFRIEHLPDGNVRLHAETAAAEYALNQTARNRESVVTQRVRVLREQVAVTGRHTGVAAASGGYIRGPGTGTSDSIPAWLSNGEYVTRAMMTAAVGRPGMDAVNRGDWAAAAARFTELAERQVRFTAVAQGGSRAAAAAGRFAAGGYVAAQPSRSGSVAAAAPPPVVQHVHPSPGMDEQRLADAAVRRLEMQARTGRV</sequence>
<reference evidence="1 2" key="1">
    <citation type="submission" date="2019-07" db="EMBL/GenBank/DDBJ databases">
        <title>Genomic Encyclopedia of Archaeal and Bacterial Type Strains, Phase II (KMG-II): from individual species to whole genera.</title>
        <authorList>
            <person name="Goeker M."/>
        </authorList>
    </citation>
    <scope>NUCLEOTIDE SEQUENCE [LARGE SCALE GENOMIC DNA]</scope>
    <source>
        <strain evidence="1 2">DSM 46842</strain>
    </source>
</reference>